<evidence type="ECO:0000256" key="6">
    <source>
        <dbReference type="SAM" id="MobiDB-lite"/>
    </source>
</evidence>
<evidence type="ECO:0000256" key="5">
    <source>
        <dbReference type="ARBA" id="ARBA00023136"/>
    </source>
</evidence>
<name>A0A3E2GZH7_SCYLI</name>
<keyword evidence="2" id="KW-0813">Transport</keyword>
<evidence type="ECO:0000313" key="9">
    <source>
        <dbReference type="EMBL" id="RFU26143.1"/>
    </source>
</evidence>
<dbReference type="FunFam" id="1.20.1250.20:FF:000057">
    <property type="entry name" value="MFS general substrate transporter"/>
    <property type="match status" value="1"/>
</dbReference>
<dbReference type="PANTHER" id="PTHR43791">
    <property type="entry name" value="PERMEASE-RELATED"/>
    <property type="match status" value="1"/>
</dbReference>
<feature type="non-terminal residue" evidence="9">
    <location>
        <position position="496"/>
    </location>
</feature>
<organism evidence="9 10">
    <name type="scientific">Scytalidium lignicola</name>
    <name type="common">Hyphomycete</name>
    <dbReference type="NCBI Taxonomy" id="5539"/>
    <lineage>
        <taxon>Eukaryota</taxon>
        <taxon>Fungi</taxon>
        <taxon>Dikarya</taxon>
        <taxon>Ascomycota</taxon>
        <taxon>Pezizomycotina</taxon>
        <taxon>Leotiomycetes</taxon>
        <taxon>Leotiomycetes incertae sedis</taxon>
        <taxon>Scytalidium</taxon>
    </lineage>
</organism>
<dbReference type="EMBL" id="NCSJ02000282">
    <property type="protein sequence ID" value="RFU26143.1"/>
    <property type="molecule type" value="Genomic_DNA"/>
</dbReference>
<protein>
    <recommendedName>
        <fullName evidence="8">Major facilitator superfamily (MFS) profile domain-containing protein</fullName>
    </recommendedName>
</protein>
<dbReference type="Pfam" id="PF07690">
    <property type="entry name" value="MFS_1"/>
    <property type="match status" value="1"/>
</dbReference>
<proteinExistence type="predicted"/>
<feature type="transmembrane region" description="Helical" evidence="7">
    <location>
        <begin position="443"/>
        <end position="464"/>
    </location>
</feature>
<dbReference type="OrthoDB" id="19923at2759"/>
<feature type="non-terminal residue" evidence="9">
    <location>
        <position position="1"/>
    </location>
</feature>
<dbReference type="SUPFAM" id="SSF103473">
    <property type="entry name" value="MFS general substrate transporter"/>
    <property type="match status" value="1"/>
</dbReference>
<feature type="transmembrane region" description="Helical" evidence="7">
    <location>
        <begin position="347"/>
        <end position="365"/>
    </location>
</feature>
<dbReference type="GO" id="GO:0016020">
    <property type="term" value="C:membrane"/>
    <property type="evidence" value="ECO:0007669"/>
    <property type="project" value="UniProtKB-SubCell"/>
</dbReference>
<feature type="transmembrane region" description="Helical" evidence="7">
    <location>
        <begin position="148"/>
        <end position="169"/>
    </location>
</feature>
<dbReference type="PANTHER" id="PTHR43791:SF52">
    <property type="entry name" value="TRANSPORTER, PUTATIVE (AFU_ORTHOLOGUE AFUA_1G11820)-RELATED"/>
    <property type="match status" value="1"/>
</dbReference>
<evidence type="ECO:0000259" key="8">
    <source>
        <dbReference type="PROSITE" id="PS50850"/>
    </source>
</evidence>
<accession>A0A3E2GZH7</accession>
<keyword evidence="3 7" id="KW-0812">Transmembrane</keyword>
<evidence type="ECO:0000256" key="2">
    <source>
        <dbReference type="ARBA" id="ARBA00022448"/>
    </source>
</evidence>
<feature type="transmembrane region" description="Helical" evidence="7">
    <location>
        <begin position="88"/>
        <end position="105"/>
    </location>
</feature>
<evidence type="ECO:0000313" key="10">
    <source>
        <dbReference type="Proteomes" id="UP000258309"/>
    </source>
</evidence>
<feature type="transmembrane region" description="Helical" evidence="7">
    <location>
        <begin position="318"/>
        <end position="340"/>
    </location>
</feature>
<gene>
    <name evidence="9" type="ORF">B7463_g10199</name>
</gene>
<dbReference type="InterPro" id="IPR036259">
    <property type="entry name" value="MFS_trans_sf"/>
</dbReference>
<keyword evidence="5 7" id="KW-0472">Membrane</keyword>
<dbReference type="AlphaFoldDB" id="A0A3E2GZH7"/>
<feature type="transmembrane region" description="Helical" evidence="7">
    <location>
        <begin position="117"/>
        <end position="136"/>
    </location>
</feature>
<dbReference type="PROSITE" id="PS50850">
    <property type="entry name" value="MFS"/>
    <property type="match status" value="1"/>
</dbReference>
<comment type="subcellular location">
    <subcellularLocation>
        <location evidence="1">Membrane</location>
        <topology evidence="1">Multi-pass membrane protein</topology>
    </subcellularLocation>
</comment>
<feature type="transmembrane region" description="Helical" evidence="7">
    <location>
        <begin position="281"/>
        <end position="306"/>
    </location>
</feature>
<feature type="transmembrane region" description="Helical" evidence="7">
    <location>
        <begin position="181"/>
        <end position="200"/>
    </location>
</feature>
<dbReference type="GO" id="GO:0022857">
    <property type="term" value="F:transmembrane transporter activity"/>
    <property type="evidence" value="ECO:0007669"/>
    <property type="project" value="InterPro"/>
</dbReference>
<keyword evidence="4 7" id="KW-1133">Transmembrane helix</keyword>
<feature type="transmembrane region" description="Helical" evidence="7">
    <location>
        <begin position="377"/>
        <end position="397"/>
    </location>
</feature>
<evidence type="ECO:0000256" key="4">
    <source>
        <dbReference type="ARBA" id="ARBA00022989"/>
    </source>
</evidence>
<dbReference type="InterPro" id="IPR020846">
    <property type="entry name" value="MFS_dom"/>
</dbReference>
<keyword evidence="10" id="KW-1185">Reference proteome</keyword>
<evidence type="ECO:0000256" key="3">
    <source>
        <dbReference type="ARBA" id="ARBA00022692"/>
    </source>
</evidence>
<feature type="region of interest" description="Disordered" evidence="6">
    <location>
        <begin position="1"/>
        <end position="24"/>
    </location>
</feature>
<dbReference type="OMA" id="AYYPRYE"/>
<comment type="caution">
    <text evidence="9">The sequence shown here is derived from an EMBL/GenBank/DDBJ whole genome shotgun (WGS) entry which is preliminary data.</text>
</comment>
<dbReference type="InterPro" id="IPR011701">
    <property type="entry name" value="MFS"/>
</dbReference>
<reference evidence="9 10" key="1">
    <citation type="submission" date="2018-05" db="EMBL/GenBank/DDBJ databases">
        <title>Draft genome sequence of Scytalidium lignicola DSM 105466, a ubiquitous saprotrophic fungus.</title>
        <authorList>
            <person name="Buettner E."/>
            <person name="Gebauer A.M."/>
            <person name="Hofrichter M."/>
            <person name="Liers C."/>
            <person name="Kellner H."/>
        </authorList>
    </citation>
    <scope>NUCLEOTIDE SEQUENCE [LARGE SCALE GENOMIC DNA]</scope>
    <source>
        <strain evidence="9 10">DSM 105466</strain>
    </source>
</reference>
<evidence type="ECO:0000256" key="1">
    <source>
        <dbReference type="ARBA" id="ARBA00004141"/>
    </source>
</evidence>
<feature type="transmembrane region" description="Helical" evidence="7">
    <location>
        <begin position="409"/>
        <end position="431"/>
    </location>
</feature>
<evidence type="ECO:0000256" key="7">
    <source>
        <dbReference type="SAM" id="Phobius"/>
    </source>
</evidence>
<feature type="transmembrane region" description="Helical" evidence="7">
    <location>
        <begin position="212"/>
        <end position="233"/>
    </location>
</feature>
<feature type="domain" description="Major facilitator superfamily (MFS) profile" evidence="8">
    <location>
        <begin position="50"/>
        <end position="467"/>
    </location>
</feature>
<sequence length="496" mass="54689">MELGSDIAGEKSSGSVSMEPVSPTRKSIETADTFSSTEYRRLIWKLDVRLLPPLFVLWFISLIDRVNIGTARIQGLEKDLGMNPLSNQFNIATVLVFVGLTIAEVPSNWLVKRFTPTTVLCGECIILGIFTIGQGLVTNFAGLVAMRLIIGILEAGLIPGSIFLLSAYYPRYELQWRVSMLHVGNAISNAFGGLLAYAVASIHSSNGWSGWRWIFVIEGLITVVLTLMCWPFMNDWPATAKWLKPNEKAALEERIRKHGIIGRMDVLDRKAIIRCVTDWKIYLSAFIIVGVISSVYSCTLFAPTIIKVLKPEYSPKQIQSLVIPIFIAASVNTLATAYISDKLKHRAGLALTGCFIAIIGYIILLNQEHVSVNARYGALYLIASGSFAALPGAWILLLNNVSGSYKTAFAMGMEIGLGNGGGFVASLSFQAKAAPFYWSGFRTTFSLMCMATGFICLYTVGLWYENKQKRAGKRDHLLNEEGDNLGDAHPEFIYTY</sequence>
<dbReference type="Gene3D" id="1.20.1250.20">
    <property type="entry name" value="MFS general substrate transporter like domains"/>
    <property type="match status" value="2"/>
</dbReference>
<dbReference type="Proteomes" id="UP000258309">
    <property type="component" value="Unassembled WGS sequence"/>
</dbReference>